<dbReference type="Proteomes" id="UP000595362">
    <property type="component" value="Chromosome"/>
</dbReference>
<dbReference type="AlphaFoldDB" id="A0A7T5UH97"/>
<reference evidence="2 3" key="1">
    <citation type="submission" date="2020-07" db="EMBL/GenBank/DDBJ databases">
        <title>Huge and variable diversity of episymbiotic CPR bacteria and DPANN archaea in groundwater ecosystems.</title>
        <authorList>
            <person name="He C.Y."/>
            <person name="Keren R."/>
            <person name="Whittaker M."/>
            <person name="Farag I.F."/>
            <person name="Doudna J."/>
            <person name="Cate J.H.D."/>
            <person name="Banfield J.F."/>
        </authorList>
    </citation>
    <scope>NUCLEOTIDE SEQUENCE [LARGE SCALE GENOMIC DNA]</scope>
    <source>
        <strain evidence="2">NC_groundwater_70_Ag_B-0.1um_54_66</strain>
    </source>
</reference>
<feature type="transmembrane region" description="Helical" evidence="1">
    <location>
        <begin position="6"/>
        <end position="25"/>
    </location>
</feature>
<gene>
    <name evidence="2" type="ORF">HYS17_04705</name>
</gene>
<organism evidence="2 3">
    <name type="scientific">Micavibrio aeruginosavorus</name>
    <dbReference type="NCBI Taxonomy" id="349221"/>
    <lineage>
        <taxon>Bacteria</taxon>
        <taxon>Pseudomonadati</taxon>
        <taxon>Bdellovibrionota</taxon>
        <taxon>Bdellovibrionia</taxon>
        <taxon>Bdellovibrionales</taxon>
        <taxon>Pseudobdellovibrionaceae</taxon>
        <taxon>Micavibrio</taxon>
    </lineage>
</organism>
<protein>
    <recommendedName>
        <fullName evidence="4">DUF3137 domain-containing protein</fullName>
    </recommendedName>
</protein>
<keyword evidence="1" id="KW-0472">Membrane</keyword>
<keyword evidence="1" id="KW-0812">Transmembrane</keyword>
<dbReference type="EMBL" id="CP066681">
    <property type="protein sequence ID" value="QQG37069.1"/>
    <property type="molecule type" value="Genomic_DNA"/>
</dbReference>
<evidence type="ECO:0000313" key="2">
    <source>
        <dbReference type="EMBL" id="QQG37069.1"/>
    </source>
</evidence>
<evidence type="ECO:0008006" key="4">
    <source>
        <dbReference type="Google" id="ProtNLM"/>
    </source>
</evidence>
<evidence type="ECO:0000256" key="1">
    <source>
        <dbReference type="SAM" id="Phobius"/>
    </source>
</evidence>
<evidence type="ECO:0000313" key="3">
    <source>
        <dbReference type="Proteomes" id="UP000595362"/>
    </source>
</evidence>
<name>A0A7T5UH97_9BACT</name>
<proteinExistence type="predicted"/>
<keyword evidence="1" id="KW-1133">Transmembrane helix</keyword>
<accession>A0A7T5UH97</accession>
<sequence length="211" mass="24107">MWIFLWIVASTFILGVFGWSLVILLQQKRAWSAFAKKHNLMYVPGKIIQAPAMKGVVYGHQVAFFPDIQATQDQRGQRFVTVLEFDVGQGMPTGALIATPNFAVFASNLNFTQKLDVDFPGWDKSRIILTRDSAALKQYLTNDRLELLHGIMSMKNATALYFFDEESAIVHIETSDPIRDEQRMERIVQKITSSLPRLKLMNEERAQLKKI</sequence>